<feature type="transmembrane region" description="Helical" evidence="1">
    <location>
        <begin position="401"/>
        <end position="423"/>
    </location>
</feature>
<evidence type="ECO:0000259" key="2">
    <source>
        <dbReference type="Pfam" id="PF07786"/>
    </source>
</evidence>
<reference evidence="4" key="3">
    <citation type="submission" date="2021-02" db="UniProtKB">
        <authorList>
            <consortium name="EnsemblMetazoa"/>
        </authorList>
    </citation>
    <scope>IDENTIFICATION</scope>
    <source>
        <strain evidence="4">USDA</strain>
    </source>
</reference>
<reference evidence="3" key="2">
    <citation type="submission" date="2007-04" db="EMBL/GenBank/DDBJ databases">
        <title>The genome of the human body louse.</title>
        <authorList>
            <consortium name="The Human Body Louse Genome Consortium"/>
            <person name="Kirkness E."/>
            <person name="Walenz B."/>
            <person name="Hass B."/>
            <person name="Bruggner R."/>
            <person name="Strausberg R."/>
        </authorList>
    </citation>
    <scope>NUCLEOTIDE SEQUENCE</scope>
    <source>
        <strain evidence="3">USDA</strain>
    </source>
</reference>
<dbReference type="AlphaFoldDB" id="E0VE00"/>
<dbReference type="InterPro" id="IPR012429">
    <property type="entry name" value="HGSNAT_cat"/>
</dbReference>
<keyword evidence="1" id="KW-0812">Transmembrane</keyword>
<feature type="transmembrane region" description="Helical" evidence="1">
    <location>
        <begin position="472"/>
        <end position="489"/>
    </location>
</feature>
<dbReference type="eggNOG" id="KOG4683">
    <property type="taxonomic scope" value="Eukaryota"/>
</dbReference>
<feature type="transmembrane region" description="Helical" evidence="1">
    <location>
        <begin position="180"/>
        <end position="198"/>
    </location>
</feature>
<dbReference type="HOGENOM" id="CLU_029171_3_2_1"/>
<dbReference type="EnsemblMetazoa" id="PHUM127270-RA">
    <property type="protein sequence ID" value="PHUM127270-PA"/>
    <property type="gene ID" value="PHUM127270"/>
</dbReference>
<gene>
    <name evidence="4" type="primary">8239359</name>
    <name evidence="3" type="ORF">Phum_PHUM127270</name>
</gene>
<dbReference type="GeneID" id="8239359"/>
<dbReference type="Pfam" id="PF07786">
    <property type="entry name" value="HGSNAT_cat"/>
    <property type="match status" value="1"/>
</dbReference>
<feature type="transmembrane region" description="Helical" evidence="1">
    <location>
        <begin position="114"/>
        <end position="131"/>
    </location>
</feature>
<dbReference type="VEuPathDB" id="VectorBase:PHUM127270"/>
<keyword evidence="1" id="KW-0472">Membrane</keyword>
<feature type="transmembrane region" description="Helical" evidence="1">
    <location>
        <begin position="337"/>
        <end position="358"/>
    </location>
</feature>
<feature type="transmembrane region" description="Helical" evidence="1">
    <location>
        <begin position="435"/>
        <end position="452"/>
    </location>
</feature>
<feature type="transmembrane region" description="Helical" evidence="1">
    <location>
        <begin position="218"/>
        <end position="237"/>
    </location>
</feature>
<feature type="transmembrane region" description="Helical" evidence="1">
    <location>
        <begin position="370"/>
        <end position="389"/>
    </location>
</feature>
<dbReference type="RefSeq" id="XP_002424344.1">
    <property type="nucleotide sequence ID" value="XM_002424299.1"/>
</dbReference>
<dbReference type="EMBL" id="DS235088">
    <property type="protein sequence ID" value="EEB11606.1"/>
    <property type="molecule type" value="Genomic_DNA"/>
</dbReference>
<organism>
    <name type="scientific">Pediculus humanus subsp. corporis</name>
    <name type="common">Body louse</name>
    <dbReference type="NCBI Taxonomy" id="121224"/>
    <lineage>
        <taxon>Eukaryota</taxon>
        <taxon>Metazoa</taxon>
        <taxon>Ecdysozoa</taxon>
        <taxon>Arthropoda</taxon>
        <taxon>Hexapoda</taxon>
        <taxon>Insecta</taxon>
        <taxon>Pterygota</taxon>
        <taxon>Neoptera</taxon>
        <taxon>Paraneoptera</taxon>
        <taxon>Psocodea</taxon>
        <taxon>Troctomorpha</taxon>
        <taxon>Phthiraptera</taxon>
        <taxon>Anoplura</taxon>
        <taxon>Pediculidae</taxon>
        <taxon>Pediculus</taxon>
    </lineage>
</organism>
<reference evidence="3" key="1">
    <citation type="submission" date="2007-04" db="EMBL/GenBank/DDBJ databases">
        <title>Annotation of Pediculus humanus corporis strain USDA.</title>
        <authorList>
            <person name="Kirkness E."/>
            <person name="Hannick L."/>
            <person name="Hass B."/>
            <person name="Bruggner R."/>
            <person name="Lawson D."/>
            <person name="Bidwell S."/>
            <person name="Joardar V."/>
            <person name="Caler E."/>
            <person name="Walenz B."/>
            <person name="Inman J."/>
            <person name="Schobel S."/>
            <person name="Galinsky K."/>
            <person name="Amedeo P."/>
            <person name="Strausberg R."/>
        </authorList>
    </citation>
    <scope>NUCLEOTIDE SEQUENCE</scope>
    <source>
        <strain evidence="3">USDA</strain>
    </source>
</reference>
<keyword evidence="5" id="KW-1185">Reference proteome</keyword>
<evidence type="ECO:0000313" key="4">
    <source>
        <dbReference type="EnsemblMetazoa" id="PHUM127270-PA"/>
    </source>
</evidence>
<dbReference type="PANTHER" id="PTHR31061:SF24">
    <property type="entry name" value="LD22376P"/>
    <property type="match status" value="1"/>
</dbReference>
<evidence type="ECO:0000313" key="3">
    <source>
        <dbReference type="EMBL" id="EEB11606.1"/>
    </source>
</evidence>
<dbReference type="OMA" id="SKQCSIN"/>
<proteinExistence type="predicted"/>
<keyword evidence="1" id="KW-1133">Transmembrane helix</keyword>
<dbReference type="CTD" id="8239359"/>
<dbReference type="PANTHER" id="PTHR31061">
    <property type="entry name" value="LD22376P"/>
    <property type="match status" value="1"/>
</dbReference>
<dbReference type="EMBL" id="AAZO01001489">
    <property type="status" value="NOT_ANNOTATED_CDS"/>
    <property type="molecule type" value="Genomic_DNA"/>
</dbReference>
<dbReference type="InParanoid" id="E0VE00"/>
<feature type="domain" description="Heparan-alpha-glucosaminide N-acetyltransferase catalytic" evidence="2">
    <location>
        <begin position="109"/>
        <end position="225"/>
    </location>
</feature>
<feature type="transmembrane region" description="Helical" evidence="1">
    <location>
        <begin position="257"/>
        <end position="276"/>
    </location>
</feature>
<dbReference type="STRING" id="121224.E0VE00"/>
<name>E0VE00_PEDHC</name>
<accession>E0VE00</accession>
<evidence type="ECO:0000313" key="5">
    <source>
        <dbReference type="Proteomes" id="UP000009046"/>
    </source>
</evidence>
<dbReference type="KEGG" id="phu:Phum_PHUM127270"/>
<feature type="transmembrane region" description="Helical" evidence="1">
    <location>
        <begin position="151"/>
        <end position="168"/>
    </location>
</feature>
<sequence>MAWYIWDKEKTCGKFPLKVNQACFEVNSNSNVPLNLFTRNNECYECDFLPLGRQIKSNVTTRFIIDTEFGFESYFSNGNNSFCTVKNHFEDFGNIDHRNDRYSRIKNSRIKSLDAFRGLAILIMIFVNYNGGDYSVFKHSPWNGITIADFVFPWFIWIMGASTVLSIDNNFRRAQSKKEIFFRILKRSFYLIALGIVLNSGHRDSKGFLRVCGVLQRIGLTYFIIASLEIFALKSLLNEHFGPWNFSRNIIKIWIQWLVPILLVAIHVIITFTLHVPGCPLGYTGPGGLSNHSAFRNCTGGAAGYIDRLIITDNHMYHRGSFLKIFKPSVPFDPEGLLGTLTSVFCAFLGVQSARILINHENSFSKIKSWIFWAIVMGLISGFLCNWSQNSGIIPINKNLWSLSYVLATSSIAFLILTTFYTLIDFLKVWNGFPLIYPGMNAIALYLGHSLLKTQLPWRWVPFTNTHLELLVMDTTATFVWLLISYVLYKTNVFISL</sequence>
<protein>
    <recommendedName>
        <fullName evidence="2">Heparan-alpha-glucosaminide N-acetyltransferase catalytic domain-containing protein</fullName>
    </recommendedName>
</protein>
<dbReference type="OrthoDB" id="2149840at2759"/>
<dbReference type="Proteomes" id="UP000009046">
    <property type="component" value="Unassembled WGS sequence"/>
</dbReference>
<evidence type="ECO:0000256" key="1">
    <source>
        <dbReference type="SAM" id="Phobius"/>
    </source>
</evidence>